<feature type="transmembrane region" description="Helical" evidence="7">
    <location>
        <begin position="747"/>
        <end position="771"/>
    </location>
</feature>
<dbReference type="PANTHER" id="PTHR30572:SF4">
    <property type="entry name" value="ABC TRANSPORTER PERMEASE YTRF"/>
    <property type="match status" value="1"/>
</dbReference>
<dbReference type="Pfam" id="PF12704">
    <property type="entry name" value="MacB_PCD"/>
    <property type="match status" value="2"/>
</dbReference>
<evidence type="ECO:0000256" key="5">
    <source>
        <dbReference type="ARBA" id="ARBA00023136"/>
    </source>
</evidence>
<dbReference type="EMBL" id="CP002467">
    <property type="protein sequence ID" value="ADV82097.1"/>
    <property type="molecule type" value="Genomic_DNA"/>
</dbReference>
<keyword evidence="11" id="KW-1185">Reference proteome</keyword>
<dbReference type="PANTHER" id="PTHR30572">
    <property type="entry name" value="MEMBRANE COMPONENT OF TRANSPORTER-RELATED"/>
    <property type="match status" value="1"/>
</dbReference>
<evidence type="ECO:0000256" key="2">
    <source>
        <dbReference type="ARBA" id="ARBA00022475"/>
    </source>
</evidence>
<dbReference type="NCBIfam" id="TIGR03434">
    <property type="entry name" value="ADOP"/>
    <property type="match status" value="1"/>
</dbReference>
<feature type="domain" description="ABC3 transporter permease C-terminal" evidence="8">
    <location>
        <begin position="350"/>
        <end position="467"/>
    </location>
</feature>
<feature type="domain" description="MacB-like periplasmic core" evidence="9">
    <location>
        <begin position="86"/>
        <end position="305"/>
    </location>
</feature>
<keyword evidence="2" id="KW-1003">Cell membrane</keyword>
<evidence type="ECO:0000259" key="8">
    <source>
        <dbReference type="Pfam" id="PF02687"/>
    </source>
</evidence>
<dbReference type="InterPro" id="IPR047928">
    <property type="entry name" value="Perm_prefix_1"/>
</dbReference>
<protein>
    <submittedName>
        <fullName evidence="10">Permease</fullName>
    </submittedName>
</protein>
<keyword evidence="4 7" id="KW-1133">Transmembrane helix</keyword>
<evidence type="ECO:0000256" key="1">
    <source>
        <dbReference type="ARBA" id="ARBA00004651"/>
    </source>
</evidence>
<dbReference type="GO" id="GO:0022857">
    <property type="term" value="F:transmembrane transporter activity"/>
    <property type="evidence" value="ECO:0007669"/>
    <property type="project" value="TreeGrafter"/>
</dbReference>
<comment type="similarity">
    <text evidence="6">Belongs to the ABC-4 integral membrane protein family.</text>
</comment>
<feature type="transmembrane region" description="Helical" evidence="7">
    <location>
        <begin position="345"/>
        <end position="367"/>
    </location>
</feature>
<dbReference type="STRING" id="401053.AciPR4_1273"/>
<evidence type="ECO:0000313" key="10">
    <source>
        <dbReference type="EMBL" id="ADV82097.1"/>
    </source>
</evidence>
<dbReference type="AlphaFoldDB" id="E8UZ79"/>
<dbReference type="eggNOG" id="COG0577">
    <property type="taxonomic scope" value="Bacteria"/>
</dbReference>
<evidence type="ECO:0000256" key="6">
    <source>
        <dbReference type="ARBA" id="ARBA00038076"/>
    </source>
</evidence>
<proteinExistence type="inferred from homology"/>
<evidence type="ECO:0000313" key="11">
    <source>
        <dbReference type="Proteomes" id="UP000006844"/>
    </source>
</evidence>
<feature type="transmembrane region" description="Helical" evidence="7">
    <location>
        <begin position="440"/>
        <end position="461"/>
    </location>
</feature>
<evidence type="ECO:0000256" key="4">
    <source>
        <dbReference type="ARBA" id="ARBA00022989"/>
    </source>
</evidence>
<reference evidence="10 11" key="1">
    <citation type="journal article" date="2012" name="Stand. Genomic Sci.">
        <title>Complete genome sequence of Terriglobus saanensis type strain SP1PR4(T), an Acidobacteria from tundra soil.</title>
        <authorList>
            <person name="Rawat S.R."/>
            <person name="Mannisto M.K."/>
            <person name="Starovoytov V."/>
            <person name="Goodwin L."/>
            <person name="Nolan M."/>
            <person name="Hauser L."/>
            <person name="Land M."/>
            <person name="Davenport K.W."/>
            <person name="Woyke T."/>
            <person name="Haggblom M.M."/>
        </authorList>
    </citation>
    <scope>NUCLEOTIDE SEQUENCE</scope>
    <source>
        <strain evidence="11">ATCC BAA-1853 / DSM 23119 / SP1PR4</strain>
    </source>
</reference>
<feature type="domain" description="ABC3 transporter permease C-terminal" evidence="8">
    <location>
        <begin position="754"/>
        <end position="867"/>
    </location>
</feature>
<keyword evidence="5 7" id="KW-0472">Membrane</keyword>
<feature type="transmembrane region" description="Helical" evidence="7">
    <location>
        <begin position="806"/>
        <end position="826"/>
    </location>
</feature>
<organism evidence="10 11">
    <name type="scientific">Terriglobus saanensis (strain ATCC BAA-1853 / DSM 23119 / SP1PR4)</name>
    <dbReference type="NCBI Taxonomy" id="401053"/>
    <lineage>
        <taxon>Bacteria</taxon>
        <taxon>Pseudomonadati</taxon>
        <taxon>Acidobacteriota</taxon>
        <taxon>Terriglobia</taxon>
        <taxon>Terriglobales</taxon>
        <taxon>Acidobacteriaceae</taxon>
        <taxon>Terriglobus</taxon>
    </lineage>
</organism>
<evidence type="ECO:0000256" key="7">
    <source>
        <dbReference type="SAM" id="Phobius"/>
    </source>
</evidence>
<feature type="transmembrane region" description="Helical" evidence="7">
    <location>
        <begin position="399"/>
        <end position="420"/>
    </location>
</feature>
<keyword evidence="3 7" id="KW-0812">Transmembrane</keyword>
<dbReference type="InterPro" id="IPR017800">
    <property type="entry name" value="ADOP"/>
</dbReference>
<dbReference type="GO" id="GO:0005886">
    <property type="term" value="C:plasma membrane"/>
    <property type="evidence" value="ECO:0007669"/>
    <property type="project" value="UniProtKB-SubCell"/>
</dbReference>
<evidence type="ECO:0000259" key="9">
    <source>
        <dbReference type="Pfam" id="PF12704"/>
    </source>
</evidence>
<dbReference type="OrthoDB" id="127482at2"/>
<feature type="domain" description="MacB-like periplasmic core" evidence="9">
    <location>
        <begin position="497"/>
        <end position="694"/>
    </location>
</feature>
<dbReference type="HOGENOM" id="CLU_009433_1_0_0"/>
<gene>
    <name evidence="10" type="ordered locus">AciPR4_1273</name>
</gene>
<dbReference type="InterPro" id="IPR025857">
    <property type="entry name" value="MacB_PCD"/>
</dbReference>
<dbReference type="InterPro" id="IPR050250">
    <property type="entry name" value="Macrolide_Exporter_MacB"/>
</dbReference>
<feature type="transmembrane region" description="Helical" evidence="7">
    <location>
        <begin position="491"/>
        <end position="511"/>
    </location>
</feature>
<dbReference type="Pfam" id="PF02687">
    <property type="entry name" value="FtsX"/>
    <property type="match status" value="2"/>
</dbReference>
<evidence type="ECO:0000256" key="3">
    <source>
        <dbReference type="ARBA" id="ARBA00022692"/>
    </source>
</evidence>
<dbReference type="Proteomes" id="UP000006844">
    <property type="component" value="Chromosome"/>
</dbReference>
<comment type="subcellular location">
    <subcellularLocation>
        <location evidence="1">Cell membrane</location>
        <topology evidence="1">Multi-pass membrane protein</topology>
    </subcellularLocation>
</comment>
<dbReference type="KEGG" id="tsa:AciPR4_1273"/>
<dbReference type="NCBIfam" id="NF038403">
    <property type="entry name" value="perm_prefix_1"/>
    <property type="match status" value="1"/>
</dbReference>
<accession>E8UZ79</accession>
<sequence length="874" mass="94870">MKFFRFSRHKSDLAEEIESHLKMAIADRIARGESPETAQKEARREFGNIPLVADVTRERWGWLRLEQLAQDLRYALRTLGRDRGFTFVAVVILALGIGANIVVFSVVHAILLRPLPFYQSQNLVWIAPPGSGHDLSGATYSSDAYDDLRSMNKSYEDVTAYFAFSTPDNLKLTGYGEPSPVTDISVAGNFFHVLGVSAELGRTFTEEETRTGGVVLLTHGYWKRQFGGDRNIVGKAIRLNGHLVQVVGVLPESFDFGAVFSPGSKVDMFDPQVMKDLRNNGNTLAFIGRLKPGVTLGQAQNEATTLFPKFYWSKLSPESLGVYKDRARPIYLKDYVSGALRRSLIVLWCAVGMILLIVCVNLSNLLLARAASRSREFALRISLGAGRGRLVRQLLTESLVLSGAGAALGLCLAYGATLWLSHQGSIALPLMSTVRVDGVVLTWTVGIAIAAGLLFGLAPGLKMSSGNLQESLKDAGTGTGDSPKHERLRNFLVISEVALACVLVIGAGLLLRSFLQVMRADLGFQPSQSSAINIEYTSNVDYNSNASIEQRNALVQDLSQRISALPGVEAAGISDNLPLLRNRSWSAPTVKGRSYAKGEDPSAFVYITYPGYLKAIGLRLRGRDFAWSDNTKAEGTIILNQTAADAMWPGEDAVGRTAVLQGRDLRVVGVIADVHGINIEEKSGREMYLPATQWGGGNLLVVRSKLPTEVLAPGIIRTLRQINPEQPAAELRPMQSVVNHATSPRKFFALLVGIFAALGLLLASLGIYGVISYSVTRQTREIGIRMALGATRERVQFGVISKTLRMALIGVAVGIVASLVVARAISSMLFGTQPTDPITFAAMIMLLTGVAFMAGYLPARRASRIDPMMALRSN</sequence>
<dbReference type="RefSeq" id="WP_013567830.1">
    <property type="nucleotide sequence ID" value="NC_014963.1"/>
</dbReference>
<feature type="transmembrane region" description="Helical" evidence="7">
    <location>
        <begin position="838"/>
        <end position="859"/>
    </location>
</feature>
<name>E8UZ79_TERSS</name>
<dbReference type="InterPro" id="IPR003838">
    <property type="entry name" value="ABC3_permease_C"/>
</dbReference>
<feature type="transmembrane region" description="Helical" evidence="7">
    <location>
        <begin position="85"/>
        <end position="111"/>
    </location>
</feature>